<dbReference type="FunCoup" id="A0A7M7P5D8">
    <property type="interactions" value="116"/>
</dbReference>
<dbReference type="FunFam" id="3.40.50.11500:FF:000004">
    <property type="entry name" value="DENN domain-containing protein 2C isoform X1"/>
    <property type="match status" value="1"/>
</dbReference>
<feature type="compositionally biased region" description="Basic residues" evidence="1">
    <location>
        <begin position="99"/>
        <end position="113"/>
    </location>
</feature>
<evidence type="ECO:0000313" key="3">
    <source>
        <dbReference type="EnsemblMetazoa" id="XP_030845397"/>
    </source>
</evidence>
<reference evidence="3" key="2">
    <citation type="submission" date="2021-01" db="UniProtKB">
        <authorList>
            <consortium name="EnsemblMetazoa"/>
        </authorList>
    </citation>
    <scope>IDENTIFICATION</scope>
</reference>
<feature type="region of interest" description="Disordered" evidence="1">
    <location>
        <begin position="784"/>
        <end position="806"/>
    </location>
</feature>
<dbReference type="PANTHER" id="PTHR15288:SF0">
    <property type="entry name" value="UDENN DOMAIN-CONTAINING PROTEIN"/>
    <property type="match status" value="1"/>
</dbReference>
<dbReference type="InterPro" id="IPR005112">
    <property type="entry name" value="dDENN_dom"/>
</dbReference>
<dbReference type="InterPro" id="IPR001194">
    <property type="entry name" value="cDENN_dom"/>
</dbReference>
<dbReference type="Pfam" id="PF02141">
    <property type="entry name" value="DENN"/>
    <property type="match status" value="1"/>
</dbReference>
<dbReference type="KEGG" id="spu:754213"/>
<dbReference type="Proteomes" id="UP000007110">
    <property type="component" value="Unassembled WGS sequence"/>
</dbReference>
<feature type="region of interest" description="Disordered" evidence="1">
    <location>
        <begin position="200"/>
        <end position="246"/>
    </location>
</feature>
<dbReference type="InterPro" id="IPR051942">
    <property type="entry name" value="DENN_domain_containing_2"/>
</dbReference>
<feature type="compositionally biased region" description="Polar residues" evidence="1">
    <location>
        <begin position="235"/>
        <end position="246"/>
    </location>
</feature>
<dbReference type="Gene3D" id="3.30.450.200">
    <property type="match status" value="1"/>
</dbReference>
<feature type="region of interest" description="Disordered" evidence="1">
    <location>
        <begin position="595"/>
        <end position="621"/>
    </location>
</feature>
<dbReference type="GeneID" id="754213"/>
<dbReference type="Pfam" id="PF03456">
    <property type="entry name" value="uDENN"/>
    <property type="match status" value="1"/>
</dbReference>
<dbReference type="RefSeq" id="XP_030845397.1">
    <property type="nucleotide sequence ID" value="XM_030989537.1"/>
</dbReference>
<sequence>MTSPQPVARNHRPSQQLPAQPEARPRTLQLKLEEGQLRKRIHLFEELTSPKSKDESKGEDTNNGFRCRQPRVISPEQKRWTQLDFTNEELGSRKEVSRQRHAQHTMHPGHKRSPVLPPPPKPLLSPRRGKVEIKVPPSEPLVNGKPAVQAKRERPLTVTGDDARAKRDEKNRNSVLALVSAFENGKSTVAVERKSKMLTVPESGRVRTISETSESTSSNGTMSLSRRDPDRLTPSPLQKNRMSRSMDSLVKEFEIVAIDLSRNSTRHRSDGSSSPDIVITKPDPDPHNGDPVPSKPDPVPSKRNPAPHDGDLVPCKPDPVPSKRDPFPSKRDPAPRNGDPVPHKEDWVPCRPEPVPHEGDLGPHKPGRTFEQDIYDESKLQESKTKPQVIVIVNGEDEESEKPSITRLTKPKRTYEQDVYNKSKALRLKHCLSNGDALKEIKAPEPVPRTKSARRAILPPEYYQVNPENTSRNPIEPSRNCNHNVETEDTGLSNGYLGYEEVSGEFFPIPGKRVFDPLVIDNNNQSSFLNMLKSPGGRRHRMTSSSPTQAKTHPTSPPPQIPQTPPQPPSRTPKRHQPPSVNVISSETFAKEKARLLSPPTSPLNDSGCISPETQRRMTDSALIGNLSPRAQRRNMQETQRTNLSPIMGEYAEPINIKRSFSDESLATLRRPATVTDNQGYSVPGSHLWEAPKFHTMKPKSSAKLVIEQRLHSNSISQPVLRRQKPPKLEVEESRDVSWNGCTQEVVRRPTKTAGVPAQDVKKEGGFRQRSKLLTMRRKINDAFRRKPHHQKTEDDRISVTSEGSDSEVNEQILKSRLTYVRTMRLRSSVYCTMPARALQYSKLYEYAVIVSLKINPETRRYEPYEMRRFPHEVSDSQTDKLRAIPEFCFPDAFKWAPVEQYNSESFCFVLTSSDGSRVYGYNRRMLPPGKGPRLPEVVCVMSPIGCYPIYNQLLDEIENRRKHSMAAVENLLKLSYESPFPRPGHCIKVSTPPNNNNRRKNIGSHLHYLQDPKPLLLQRPADQRLEHVDFDTLFNCLSVNRIVQIFASLLLERRVIMCSGKLSKLSRCSQALVGLLYPFSWQHVYVPVLPEKLIDMCCSPTPYIMGMLSLCIPRLEEMPLEEVLVVDLDAKDFYTVIGDEGTILPKKLSAALERALKVCSMSSWEGADTDDELSEDHESKNSAISEAFIRFFVETVGHYSNHFTQAYDDSQKFDRESFIKAVSSKSVRNFLEVFSETQMFSLFIQEKESESEGISQGKGLFERRVREFENESKSNSKNIGAKMKKFGKAVKDIKDSAKTAQKRMKQNFEDKI</sequence>
<feature type="domain" description="UDENN" evidence="2">
    <location>
        <begin position="846"/>
        <end position="1256"/>
    </location>
</feature>
<dbReference type="InterPro" id="IPR043153">
    <property type="entry name" value="DENN_C"/>
</dbReference>
<organism evidence="3 4">
    <name type="scientific">Strongylocentrotus purpuratus</name>
    <name type="common">Purple sea urchin</name>
    <dbReference type="NCBI Taxonomy" id="7668"/>
    <lineage>
        <taxon>Eukaryota</taxon>
        <taxon>Metazoa</taxon>
        <taxon>Echinodermata</taxon>
        <taxon>Eleutherozoa</taxon>
        <taxon>Echinozoa</taxon>
        <taxon>Echinoidea</taxon>
        <taxon>Euechinoidea</taxon>
        <taxon>Echinacea</taxon>
        <taxon>Camarodonta</taxon>
        <taxon>Echinidea</taxon>
        <taxon>Strongylocentrotidae</taxon>
        <taxon>Strongylocentrotus</taxon>
    </lineage>
</organism>
<feature type="compositionally biased region" description="Basic and acidic residues" evidence="1">
    <location>
        <begin position="321"/>
        <end position="334"/>
    </location>
</feature>
<evidence type="ECO:0000256" key="1">
    <source>
        <dbReference type="SAM" id="MobiDB-lite"/>
    </source>
</evidence>
<dbReference type="InParanoid" id="A0A7M7P5D8"/>
<feature type="region of interest" description="Disordered" evidence="1">
    <location>
        <begin position="258"/>
        <end position="410"/>
    </location>
</feature>
<dbReference type="OrthoDB" id="10266080at2759"/>
<reference evidence="4" key="1">
    <citation type="submission" date="2015-02" db="EMBL/GenBank/DDBJ databases">
        <title>Genome sequencing for Strongylocentrotus purpuratus.</title>
        <authorList>
            <person name="Murali S."/>
            <person name="Liu Y."/>
            <person name="Vee V."/>
            <person name="English A."/>
            <person name="Wang M."/>
            <person name="Skinner E."/>
            <person name="Han Y."/>
            <person name="Muzny D.M."/>
            <person name="Worley K.C."/>
            <person name="Gibbs R.A."/>
        </authorList>
    </citation>
    <scope>NUCLEOTIDE SEQUENCE</scope>
</reference>
<name>A0A7M7P5D8_STRPU</name>
<dbReference type="SMART" id="SM00800">
    <property type="entry name" value="uDENN"/>
    <property type="match status" value="1"/>
</dbReference>
<dbReference type="PROSITE" id="PS50211">
    <property type="entry name" value="DENN"/>
    <property type="match status" value="1"/>
</dbReference>
<dbReference type="InterPro" id="IPR037516">
    <property type="entry name" value="Tripartite_DENN"/>
</dbReference>
<feature type="compositionally biased region" description="Polar residues" evidence="1">
    <location>
        <begin position="543"/>
        <end position="553"/>
    </location>
</feature>
<accession>A0A7M7P5D8</accession>
<proteinExistence type="predicted"/>
<dbReference type="PANTHER" id="PTHR15288">
    <property type="entry name" value="DENN DOMAIN-CONTAINING PROTEIN 2"/>
    <property type="match status" value="1"/>
</dbReference>
<dbReference type="EnsemblMetazoa" id="XM_030989537">
    <property type="protein sequence ID" value="XP_030845397"/>
    <property type="gene ID" value="LOC754213"/>
</dbReference>
<feature type="compositionally biased region" description="Basic and acidic residues" evidence="1">
    <location>
        <begin position="784"/>
        <end position="798"/>
    </location>
</feature>
<feature type="compositionally biased region" description="Pro residues" evidence="1">
    <location>
        <begin position="555"/>
        <end position="571"/>
    </location>
</feature>
<protein>
    <recommendedName>
        <fullName evidence="2">UDENN domain-containing protein</fullName>
    </recommendedName>
</protein>
<dbReference type="Pfam" id="PF03455">
    <property type="entry name" value="dDENN"/>
    <property type="match status" value="1"/>
</dbReference>
<feature type="region of interest" description="Disordered" evidence="1">
    <location>
        <begin position="529"/>
        <end position="580"/>
    </location>
</feature>
<feature type="compositionally biased region" description="Low complexity" evidence="1">
    <location>
        <begin position="209"/>
        <end position="224"/>
    </location>
</feature>
<dbReference type="Gene3D" id="3.40.50.11500">
    <property type="match status" value="1"/>
</dbReference>
<evidence type="ECO:0000259" key="2">
    <source>
        <dbReference type="PROSITE" id="PS50211"/>
    </source>
</evidence>
<keyword evidence="4" id="KW-1185">Reference proteome</keyword>
<feature type="compositionally biased region" description="Basic and acidic residues" evidence="1">
    <location>
        <begin position="341"/>
        <end position="385"/>
    </location>
</feature>
<dbReference type="InterPro" id="IPR005113">
    <property type="entry name" value="uDENN_dom"/>
</dbReference>
<feature type="compositionally biased region" description="Basic and acidic residues" evidence="1">
    <location>
        <begin position="31"/>
        <end position="45"/>
    </location>
</feature>
<dbReference type="SMART" id="SM00799">
    <property type="entry name" value="DENN"/>
    <property type="match status" value="1"/>
</dbReference>
<feature type="compositionally biased region" description="Basic and acidic residues" evidence="1">
    <location>
        <begin position="51"/>
        <end position="60"/>
    </location>
</feature>
<feature type="region of interest" description="Disordered" evidence="1">
    <location>
        <begin position="1"/>
        <end position="169"/>
    </location>
</feature>
<dbReference type="SMART" id="SM00801">
    <property type="entry name" value="dDENN"/>
    <property type="match status" value="1"/>
</dbReference>
<evidence type="ECO:0000313" key="4">
    <source>
        <dbReference type="Proteomes" id="UP000007110"/>
    </source>
</evidence>
<feature type="compositionally biased region" description="Basic and acidic residues" evidence="1">
    <location>
        <begin position="150"/>
        <end position="169"/>
    </location>
</feature>